<feature type="transmembrane region" description="Helical" evidence="2">
    <location>
        <begin position="208"/>
        <end position="229"/>
    </location>
</feature>
<dbReference type="GeneID" id="25266240"/>
<organism evidence="3 4">
    <name type="scientific">Tilletiaria anomala (strain ATCC 24038 / CBS 436.72 / UBC 951)</name>
    <dbReference type="NCBI Taxonomy" id="1037660"/>
    <lineage>
        <taxon>Eukaryota</taxon>
        <taxon>Fungi</taxon>
        <taxon>Dikarya</taxon>
        <taxon>Basidiomycota</taxon>
        <taxon>Ustilaginomycotina</taxon>
        <taxon>Exobasidiomycetes</taxon>
        <taxon>Georgefischeriales</taxon>
        <taxon>Tilletiariaceae</taxon>
        <taxon>Tilletiaria</taxon>
    </lineage>
</organism>
<dbReference type="RefSeq" id="XP_013240071.1">
    <property type="nucleotide sequence ID" value="XM_013384617.1"/>
</dbReference>
<feature type="region of interest" description="Disordered" evidence="1">
    <location>
        <begin position="57"/>
        <end position="76"/>
    </location>
</feature>
<feature type="region of interest" description="Disordered" evidence="1">
    <location>
        <begin position="469"/>
        <end position="599"/>
    </location>
</feature>
<name>A0A066V881_TILAU</name>
<evidence type="ECO:0000313" key="3">
    <source>
        <dbReference type="EMBL" id="KDN36493.1"/>
    </source>
</evidence>
<feature type="compositionally biased region" description="Acidic residues" evidence="1">
    <location>
        <begin position="473"/>
        <end position="484"/>
    </location>
</feature>
<evidence type="ECO:0000256" key="2">
    <source>
        <dbReference type="SAM" id="Phobius"/>
    </source>
</evidence>
<dbReference type="Proteomes" id="UP000027361">
    <property type="component" value="Unassembled WGS sequence"/>
</dbReference>
<feature type="compositionally biased region" description="Basic residues" evidence="1">
    <location>
        <begin position="405"/>
        <end position="414"/>
    </location>
</feature>
<feature type="compositionally biased region" description="Gly residues" evidence="1">
    <location>
        <begin position="574"/>
        <end position="593"/>
    </location>
</feature>
<feature type="transmembrane region" description="Helical" evidence="2">
    <location>
        <begin position="275"/>
        <end position="294"/>
    </location>
</feature>
<feature type="compositionally biased region" description="Basic and acidic residues" evidence="1">
    <location>
        <begin position="364"/>
        <end position="391"/>
    </location>
</feature>
<evidence type="ECO:0000256" key="1">
    <source>
        <dbReference type="SAM" id="MobiDB-lite"/>
    </source>
</evidence>
<feature type="transmembrane region" description="Helical" evidence="2">
    <location>
        <begin position="314"/>
        <end position="341"/>
    </location>
</feature>
<dbReference type="EMBL" id="JMSN01000167">
    <property type="protein sequence ID" value="KDN36493.1"/>
    <property type="molecule type" value="Genomic_DNA"/>
</dbReference>
<reference evidence="3 4" key="1">
    <citation type="submission" date="2014-05" db="EMBL/GenBank/DDBJ databases">
        <title>Draft genome sequence of a rare smut relative, Tilletiaria anomala UBC 951.</title>
        <authorList>
            <consortium name="DOE Joint Genome Institute"/>
            <person name="Toome M."/>
            <person name="Kuo A."/>
            <person name="Henrissat B."/>
            <person name="Lipzen A."/>
            <person name="Tritt A."/>
            <person name="Yoshinaga Y."/>
            <person name="Zane M."/>
            <person name="Barry K."/>
            <person name="Grigoriev I.V."/>
            <person name="Spatafora J.W."/>
            <person name="Aimea M.C."/>
        </authorList>
    </citation>
    <scope>NUCLEOTIDE SEQUENCE [LARGE SCALE GENOMIC DNA]</scope>
    <source>
        <strain evidence="3 4">UBC 951</strain>
    </source>
</reference>
<protein>
    <recommendedName>
        <fullName evidence="5">Transmembrane protein</fullName>
    </recommendedName>
</protein>
<feature type="region of interest" description="Disordered" evidence="1">
    <location>
        <begin position="352"/>
        <end position="420"/>
    </location>
</feature>
<keyword evidence="2" id="KW-0472">Membrane</keyword>
<keyword evidence="2" id="KW-1133">Transmembrane helix</keyword>
<feature type="compositionally biased region" description="Polar residues" evidence="1">
    <location>
        <begin position="518"/>
        <end position="533"/>
    </location>
</feature>
<feature type="compositionally biased region" description="Basic and acidic residues" evidence="1">
    <location>
        <begin position="162"/>
        <end position="173"/>
    </location>
</feature>
<accession>A0A066V881</accession>
<dbReference type="HOGENOM" id="CLU_455744_0_0_1"/>
<keyword evidence="4" id="KW-1185">Reference proteome</keyword>
<sequence length="599" mass="64855">MLEERRSIRYAFILLWNTHLSGCGGDSVQNHDDAGVDTLCVAISDTSNGKDAVVPISRPARGASSTPKAYPFSPPVRRSMHEITDKERLAAQERFLFGDTHFHAIHQKQQPHNTDQQHVPDQIADTAKVAASKNKGSTKAATPRRAAQERPSNKGRSPKQQSRRETYNDKGDEYNNEDYSADHDDNLPRRQSRSRTRTRSDSDSERSALINLFSGTAWLVILLGSYALVSLRSTSSVLLSILFPVFSLVGRVTTSAASSVYAFTKSCVLHSLKPVRLLLLAPVAYLLLGLYYIMLELPLAAFIVVGKELYPLYLFLGAAVTIGITLGTGAGVVLLLGSFVFNDSSAVEKQTLSSLGRGDDDDERGAKGMKINERGTRVEPSDVPARGEKGRAVGANSGNGSQQQKQKHRRRSSGRGKSVISQAIRELASVRRRSRAENGGFLDDDDVFARDVEDDQEAAFDVKLSARSGMWSEDSEFSSVDDVDDRAKDGKAHNSSARAAPGRPYKQQQQQPPRATSFFPNNVSARPYQQQPSGPGYSGNVSTATSASTSPPEKSPHAMQAGAWPAASPIQERLGGGAGSGGRLPTGATGRGGWIHEHP</sequence>
<feature type="region of interest" description="Disordered" evidence="1">
    <location>
        <begin position="128"/>
        <end position="201"/>
    </location>
</feature>
<keyword evidence="2" id="KW-0812">Transmembrane</keyword>
<proteinExistence type="predicted"/>
<evidence type="ECO:0008006" key="5">
    <source>
        <dbReference type="Google" id="ProtNLM"/>
    </source>
</evidence>
<gene>
    <name evidence="3" type="ORF">K437DRAFT_271125</name>
</gene>
<evidence type="ECO:0000313" key="4">
    <source>
        <dbReference type="Proteomes" id="UP000027361"/>
    </source>
</evidence>
<dbReference type="AlphaFoldDB" id="A0A066V881"/>
<comment type="caution">
    <text evidence="3">The sequence shown here is derived from an EMBL/GenBank/DDBJ whole genome shotgun (WGS) entry which is preliminary data.</text>
</comment>
<dbReference type="InParanoid" id="A0A066V881"/>